<evidence type="ECO:0000313" key="1">
    <source>
        <dbReference type="EMBL" id="KAJ2889647.1"/>
    </source>
</evidence>
<evidence type="ECO:0000313" key="2">
    <source>
        <dbReference type="Proteomes" id="UP001139981"/>
    </source>
</evidence>
<gene>
    <name evidence="1" type="ORF">IWW38_004586</name>
</gene>
<dbReference type="EMBL" id="JANBVB010001734">
    <property type="protein sequence ID" value="KAJ2889647.1"/>
    <property type="molecule type" value="Genomic_DNA"/>
</dbReference>
<proteinExistence type="predicted"/>
<sequence length="160" mass="18538">MNEYVKDVPLVFCISDEETFSAVEFPFESINSYVAVQDIPQYSFALERKVRLEMAEFKDELAMRNMHQEHQRRPVRRSTQTQPQQQQQQQQQQVMSRAQTAPLSTMVSVSGNTSSSSMEPLARFKLPLQQQRKPEETASRPMTSRIKGLFRSKTRTTPHA</sequence>
<name>A0ACC1LZ01_9FUNG</name>
<comment type="caution">
    <text evidence="1">The sequence shown here is derived from an EMBL/GenBank/DDBJ whole genome shotgun (WGS) entry which is preliminary data.</text>
</comment>
<protein>
    <submittedName>
        <fullName evidence="1">Uncharacterized protein</fullName>
    </submittedName>
</protein>
<keyword evidence="2" id="KW-1185">Reference proteome</keyword>
<reference evidence="1" key="1">
    <citation type="submission" date="2022-07" db="EMBL/GenBank/DDBJ databases">
        <title>Phylogenomic reconstructions and comparative analyses of Kickxellomycotina fungi.</title>
        <authorList>
            <person name="Reynolds N.K."/>
            <person name="Stajich J.E."/>
            <person name="Barry K."/>
            <person name="Grigoriev I.V."/>
            <person name="Crous P."/>
            <person name="Smith M.E."/>
        </authorList>
    </citation>
    <scope>NUCLEOTIDE SEQUENCE</scope>
    <source>
        <strain evidence="1">CBS 190363</strain>
    </source>
</reference>
<dbReference type="Proteomes" id="UP001139981">
    <property type="component" value="Unassembled WGS sequence"/>
</dbReference>
<organism evidence="1 2">
    <name type="scientific">Coemansia aciculifera</name>
    <dbReference type="NCBI Taxonomy" id="417176"/>
    <lineage>
        <taxon>Eukaryota</taxon>
        <taxon>Fungi</taxon>
        <taxon>Fungi incertae sedis</taxon>
        <taxon>Zoopagomycota</taxon>
        <taxon>Kickxellomycotina</taxon>
        <taxon>Kickxellomycetes</taxon>
        <taxon>Kickxellales</taxon>
        <taxon>Kickxellaceae</taxon>
        <taxon>Coemansia</taxon>
    </lineage>
</organism>
<accession>A0ACC1LZ01</accession>